<comment type="caution">
    <text evidence="2">The sequence shown here is derived from an EMBL/GenBank/DDBJ whole genome shotgun (WGS) entry which is preliminary data.</text>
</comment>
<feature type="transmembrane region" description="Helical" evidence="1">
    <location>
        <begin position="6"/>
        <end position="30"/>
    </location>
</feature>
<keyword evidence="1" id="KW-1133">Transmembrane helix</keyword>
<keyword evidence="3" id="KW-1185">Reference proteome</keyword>
<dbReference type="InterPro" id="IPR013879">
    <property type="entry name" value="DUF1761"/>
</dbReference>
<feature type="transmembrane region" description="Helical" evidence="1">
    <location>
        <begin position="83"/>
        <end position="103"/>
    </location>
</feature>
<dbReference type="AlphaFoldDB" id="A0A432X196"/>
<evidence type="ECO:0000313" key="3">
    <source>
        <dbReference type="Proteomes" id="UP000286976"/>
    </source>
</evidence>
<dbReference type="Pfam" id="PF08570">
    <property type="entry name" value="DUF1761"/>
    <property type="match status" value="1"/>
</dbReference>
<name>A0A432X196_9GAMM</name>
<evidence type="ECO:0000313" key="2">
    <source>
        <dbReference type="EMBL" id="RUO39873.1"/>
    </source>
</evidence>
<feature type="transmembrane region" description="Helical" evidence="1">
    <location>
        <begin position="51"/>
        <end position="71"/>
    </location>
</feature>
<dbReference type="OrthoDB" id="333057at2"/>
<accession>A0A432X196</accession>
<sequence>METVNIWAVLVAAIVSFLVGGVWFSMACFGKTWMREVKLTEDQIANANMKKVFGLAFVFTFIVAYCLAAFISTPEVTGLTGAFYGFLAGFGWIFFAFAVNGLFEQKSWRYTLISGGYWVVVLTLMGAIIGFWR</sequence>
<feature type="transmembrane region" description="Helical" evidence="1">
    <location>
        <begin position="110"/>
        <end position="132"/>
    </location>
</feature>
<dbReference type="EMBL" id="PIPQ01000005">
    <property type="protein sequence ID" value="RUO39873.1"/>
    <property type="molecule type" value="Genomic_DNA"/>
</dbReference>
<proteinExistence type="predicted"/>
<evidence type="ECO:0000256" key="1">
    <source>
        <dbReference type="SAM" id="Phobius"/>
    </source>
</evidence>
<organism evidence="2 3">
    <name type="scientific">Aliidiomarina taiwanensis</name>
    <dbReference type="NCBI Taxonomy" id="946228"/>
    <lineage>
        <taxon>Bacteria</taxon>
        <taxon>Pseudomonadati</taxon>
        <taxon>Pseudomonadota</taxon>
        <taxon>Gammaproteobacteria</taxon>
        <taxon>Alteromonadales</taxon>
        <taxon>Idiomarinaceae</taxon>
        <taxon>Aliidiomarina</taxon>
    </lineage>
</organism>
<dbReference type="RefSeq" id="WP_126757745.1">
    <property type="nucleotide sequence ID" value="NZ_PIPQ01000005.1"/>
</dbReference>
<reference evidence="2 3" key="1">
    <citation type="journal article" date="2011" name="Front. Microbiol.">
        <title>Genomic signatures of strain selection and enhancement in Bacillus atrophaeus var. globigii, a historical biowarfare simulant.</title>
        <authorList>
            <person name="Gibbons H.S."/>
            <person name="Broomall S.M."/>
            <person name="McNew L.A."/>
            <person name="Daligault H."/>
            <person name="Chapman C."/>
            <person name="Bruce D."/>
            <person name="Karavis M."/>
            <person name="Krepps M."/>
            <person name="McGregor P.A."/>
            <person name="Hong C."/>
            <person name="Park K.H."/>
            <person name="Akmal A."/>
            <person name="Feldman A."/>
            <person name="Lin J.S."/>
            <person name="Chang W.E."/>
            <person name="Higgs B.W."/>
            <person name="Demirev P."/>
            <person name="Lindquist J."/>
            <person name="Liem A."/>
            <person name="Fochler E."/>
            <person name="Read T.D."/>
            <person name="Tapia R."/>
            <person name="Johnson S."/>
            <person name="Bishop-Lilly K.A."/>
            <person name="Detter C."/>
            <person name="Han C."/>
            <person name="Sozhamannan S."/>
            <person name="Rosenzweig C.N."/>
            <person name="Skowronski E.W."/>
        </authorList>
    </citation>
    <scope>NUCLEOTIDE SEQUENCE [LARGE SCALE GENOMIC DNA]</scope>
    <source>
        <strain evidence="2 3">AIT1</strain>
    </source>
</reference>
<gene>
    <name evidence="2" type="ORF">CWE15_08970</name>
</gene>
<protein>
    <submittedName>
        <fullName evidence="2">DUF1761 domain-containing protein</fullName>
    </submittedName>
</protein>
<keyword evidence="1" id="KW-0472">Membrane</keyword>
<keyword evidence="1" id="KW-0812">Transmembrane</keyword>
<dbReference type="Proteomes" id="UP000286976">
    <property type="component" value="Unassembled WGS sequence"/>
</dbReference>